<proteinExistence type="predicted"/>
<reference evidence="1 2" key="1">
    <citation type="submission" date="2017-12" db="EMBL/GenBank/DDBJ databases">
        <title>Kangiella profundi FT102 completed genome.</title>
        <authorList>
            <person name="Xu J."/>
            <person name="Wang J."/>
            <person name="Lu Y."/>
        </authorList>
    </citation>
    <scope>NUCLEOTIDE SEQUENCE [LARGE SCALE GENOMIC DNA]</scope>
    <source>
        <strain evidence="1 2">FT102</strain>
    </source>
</reference>
<dbReference type="AlphaFoldDB" id="A0A2K9AB28"/>
<evidence type="ECO:0000313" key="1">
    <source>
        <dbReference type="EMBL" id="AUD79920.1"/>
    </source>
</evidence>
<sequence length="244" mass="27260">MNFKKSLVALAVCFSSPALFAQSGLLSDAPEEGYFGAIDLGYISTTGNTETESLNGAFKYITRLTDEWSTGVHITGMTNRNDEIREAERYTFVWNNRYDLSEKSFVYSVVDYMNDYFGAYDYQAGAYVGYGHELFKDDTGHFSLGLGLGYRINALEAGEDEKENVVRGDLDYQYNISETAVFTQLVSAIWGQDVDTYTSETALRTNISESLSLKLAYNINYNSEVPVGAEKRDTTTTVSVSYSF</sequence>
<accession>A0A2K9AB28</accession>
<dbReference type="EMBL" id="CP025120">
    <property type="protein sequence ID" value="AUD79920.1"/>
    <property type="molecule type" value="Genomic_DNA"/>
</dbReference>
<dbReference type="KEGG" id="kpd:CW740_11930"/>
<keyword evidence="2" id="KW-1185">Reference proteome</keyword>
<organism evidence="1 2">
    <name type="scientific">Kangiella profundi</name>
    <dbReference type="NCBI Taxonomy" id="1561924"/>
    <lineage>
        <taxon>Bacteria</taxon>
        <taxon>Pseudomonadati</taxon>
        <taxon>Pseudomonadota</taxon>
        <taxon>Gammaproteobacteria</taxon>
        <taxon>Kangiellales</taxon>
        <taxon>Kangiellaceae</taxon>
        <taxon>Kangiella</taxon>
    </lineage>
</organism>
<evidence type="ECO:0000313" key="2">
    <source>
        <dbReference type="Proteomes" id="UP000232693"/>
    </source>
</evidence>
<protein>
    <submittedName>
        <fullName evidence="1">DUF481 domain-containing protein</fullName>
    </submittedName>
</protein>
<dbReference type="OrthoDB" id="5292716at2"/>
<dbReference type="Proteomes" id="UP000232693">
    <property type="component" value="Chromosome"/>
</dbReference>
<dbReference type="RefSeq" id="WP_106647713.1">
    <property type="nucleotide sequence ID" value="NZ_BMGO01000001.1"/>
</dbReference>
<gene>
    <name evidence="1" type="ORF">CW740_11930</name>
</gene>
<dbReference type="InterPro" id="IPR007433">
    <property type="entry name" value="DUF481"/>
</dbReference>
<name>A0A2K9AB28_9GAMM</name>
<dbReference type="Pfam" id="PF04338">
    <property type="entry name" value="DUF481"/>
    <property type="match status" value="1"/>
</dbReference>